<dbReference type="InterPro" id="IPR029787">
    <property type="entry name" value="Nucleotide_cyclase"/>
</dbReference>
<dbReference type="AlphaFoldDB" id="A0A936ZD46"/>
<keyword evidence="2" id="KW-1133">Transmembrane helix</keyword>
<protein>
    <recommendedName>
        <fullName evidence="1">diguanylate cyclase</fullName>
        <ecNumber evidence="1">2.7.7.65</ecNumber>
    </recommendedName>
</protein>
<dbReference type="GO" id="GO:1902201">
    <property type="term" value="P:negative regulation of bacterial-type flagellum-dependent cell motility"/>
    <property type="evidence" value="ECO:0007669"/>
    <property type="project" value="TreeGrafter"/>
</dbReference>
<keyword evidence="5" id="KW-1185">Reference proteome</keyword>
<dbReference type="Gene3D" id="3.30.70.270">
    <property type="match status" value="1"/>
</dbReference>
<dbReference type="EC" id="2.7.7.65" evidence="1"/>
<evidence type="ECO:0000256" key="2">
    <source>
        <dbReference type="SAM" id="Phobius"/>
    </source>
</evidence>
<dbReference type="SUPFAM" id="SSF55073">
    <property type="entry name" value="Nucleotide cyclase"/>
    <property type="match status" value="1"/>
</dbReference>
<dbReference type="GO" id="GO:0043709">
    <property type="term" value="P:cell adhesion involved in single-species biofilm formation"/>
    <property type="evidence" value="ECO:0007669"/>
    <property type="project" value="TreeGrafter"/>
</dbReference>
<evidence type="ECO:0000256" key="1">
    <source>
        <dbReference type="ARBA" id="ARBA00012528"/>
    </source>
</evidence>
<dbReference type="EMBL" id="JAEQMY010000016">
    <property type="protein sequence ID" value="MBL0404937.1"/>
    <property type="molecule type" value="Genomic_DNA"/>
</dbReference>
<dbReference type="InterPro" id="IPR000160">
    <property type="entry name" value="GGDEF_dom"/>
</dbReference>
<reference evidence="4" key="1">
    <citation type="submission" date="2021-01" db="EMBL/GenBank/DDBJ databases">
        <title>Microvirga sp.</title>
        <authorList>
            <person name="Kim M.K."/>
        </authorList>
    </citation>
    <scope>NUCLEOTIDE SEQUENCE</scope>
    <source>
        <strain evidence="4">5420S-16</strain>
    </source>
</reference>
<dbReference type="CDD" id="cd01949">
    <property type="entry name" value="GGDEF"/>
    <property type="match status" value="1"/>
</dbReference>
<name>A0A936ZD46_9HYPH</name>
<keyword evidence="2" id="KW-0472">Membrane</keyword>
<dbReference type="Proteomes" id="UP000605848">
    <property type="component" value="Unassembled WGS sequence"/>
</dbReference>
<dbReference type="GO" id="GO:0052621">
    <property type="term" value="F:diguanylate cyclase activity"/>
    <property type="evidence" value="ECO:0007669"/>
    <property type="project" value="UniProtKB-EC"/>
</dbReference>
<feature type="transmembrane region" description="Helical" evidence="2">
    <location>
        <begin position="12"/>
        <end position="36"/>
    </location>
</feature>
<sequence>MPTITSSRQLVRYVLLVNLFALTVALSVDLTTQLVFFTSWAAVARTCAITIATVGVIATPVALVFGRAQRELQIAKRRLEEISRTDPLTGLPNRRALLEASEAPSLQTMVLVIVDIDHFKIVNDKHGHRTGDHVLQMIGNTMATHLSDFGLVGRLGGEEFALISSHTPVERVVAAIGDLLRALERTPIITPAGAVQVTMSAGIALRDPAETFETLYADADEALSEAKRLGRNQIRLSSRAKALVPSGRPAGPTSLVVNV</sequence>
<evidence type="ECO:0000313" key="4">
    <source>
        <dbReference type="EMBL" id="MBL0404937.1"/>
    </source>
</evidence>
<accession>A0A936ZD46</accession>
<dbReference type="InterPro" id="IPR050469">
    <property type="entry name" value="Diguanylate_Cyclase"/>
</dbReference>
<keyword evidence="2" id="KW-0812">Transmembrane</keyword>
<dbReference type="PROSITE" id="PS50887">
    <property type="entry name" value="GGDEF"/>
    <property type="match status" value="1"/>
</dbReference>
<evidence type="ECO:0000313" key="5">
    <source>
        <dbReference type="Proteomes" id="UP000605848"/>
    </source>
</evidence>
<dbReference type="PANTHER" id="PTHR45138">
    <property type="entry name" value="REGULATORY COMPONENTS OF SENSORY TRANSDUCTION SYSTEM"/>
    <property type="match status" value="1"/>
</dbReference>
<evidence type="ECO:0000259" key="3">
    <source>
        <dbReference type="PROSITE" id="PS50887"/>
    </source>
</evidence>
<organism evidence="4 5">
    <name type="scientific">Microvirga aerilata</name>
    <dbReference type="NCBI Taxonomy" id="670292"/>
    <lineage>
        <taxon>Bacteria</taxon>
        <taxon>Pseudomonadati</taxon>
        <taxon>Pseudomonadota</taxon>
        <taxon>Alphaproteobacteria</taxon>
        <taxon>Hyphomicrobiales</taxon>
        <taxon>Methylobacteriaceae</taxon>
        <taxon>Microvirga</taxon>
    </lineage>
</organism>
<dbReference type="InterPro" id="IPR043128">
    <property type="entry name" value="Rev_trsase/Diguanyl_cyclase"/>
</dbReference>
<dbReference type="RefSeq" id="WP_202060123.1">
    <property type="nucleotide sequence ID" value="NZ_JAEQMY010000016.1"/>
</dbReference>
<gene>
    <name evidence="4" type="ORF">JKG68_13250</name>
</gene>
<dbReference type="SMART" id="SM00267">
    <property type="entry name" value="GGDEF"/>
    <property type="match status" value="1"/>
</dbReference>
<proteinExistence type="predicted"/>
<dbReference type="PANTHER" id="PTHR45138:SF24">
    <property type="entry name" value="DIGUANYLATE CYCLASE DGCC-RELATED"/>
    <property type="match status" value="1"/>
</dbReference>
<comment type="caution">
    <text evidence="4">The sequence shown here is derived from an EMBL/GenBank/DDBJ whole genome shotgun (WGS) entry which is preliminary data.</text>
</comment>
<dbReference type="NCBIfam" id="TIGR00254">
    <property type="entry name" value="GGDEF"/>
    <property type="match status" value="1"/>
</dbReference>
<feature type="domain" description="GGDEF" evidence="3">
    <location>
        <begin position="107"/>
        <end position="239"/>
    </location>
</feature>
<feature type="transmembrane region" description="Helical" evidence="2">
    <location>
        <begin position="42"/>
        <end position="68"/>
    </location>
</feature>
<dbReference type="Pfam" id="PF00990">
    <property type="entry name" value="GGDEF"/>
    <property type="match status" value="1"/>
</dbReference>
<dbReference type="GO" id="GO:0005886">
    <property type="term" value="C:plasma membrane"/>
    <property type="evidence" value="ECO:0007669"/>
    <property type="project" value="TreeGrafter"/>
</dbReference>